<evidence type="ECO:0000313" key="2">
    <source>
        <dbReference type="EMBL" id="QJE98290.1"/>
    </source>
</evidence>
<evidence type="ECO:0000313" key="3">
    <source>
        <dbReference type="Proteomes" id="UP000501812"/>
    </source>
</evidence>
<dbReference type="Proteomes" id="UP000501812">
    <property type="component" value="Chromosome"/>
</dbReference>
<gene>
    <name evidence="2" type="ORF">HHL09_21740</name>
</gene>
<keyword evidence="1" id="KW-0812">Transmembrane</keyword>
<protein>
    <submittedName>
        <fullName evidence="2">Uncharacterized protein</fullName>
    </submittedName>
</protein>
<keyword evidence="1" id="KW-0472">Membrane</keyword>
<dbReference type="RefSeq" id="WP_169456749.1">
    <property type="nucleotide sequence ID" value="NZ_CP051774.1"/>
</dbReference>
<evidence type="ECO:0000256" key="1">
    <source>
        <dbReference type="SAM" id="Phobius"/>
    </source>
</evidence>
<dbReference type="EMBL" id="CP051774">
    <property type="protein sequence ID" value="QJE98290.1"/>
    <property type="molecule type" value="Genomic_DNA"/>
</dbReference>
<name>A0A858RQ83_9BACT</name>
<organism evidence="2 3">
    <name type="scientific">Luteolibacter luteus</name>
    <dbReference type="NCBI Taxonomy" id="2728835"/>
    <lineage>
        <taxon>Bacteria</taxon>
        <taxon>Pseudomonadati</taxon>
        <taxon>Verrucomicrobiota</taxon>
        <taxon>Verrucomicrobiia</taxon>
        <taxon>Verrucomicrobiales</taxon>
        <taxon>Verrucomicrobiaceae</taxon>
        <taxon>Luteolibacter</taxon>
    </lineage>
</organism>
<feature type="transmembrane region" description="Helical" evidence="1">
    <location>
        <begin position="17"/>
        <end position="37"/>
    </location>
</feature>
<dbReference type="AlphaFoldDB" id="A0A858RQ83"/>
<accession>A0A858RQ83</accession>
<proteinExistence type="predicted"/>
<keyword evidence="3" id="KW-1185">Reference proteome</keyword>
<dbReference type="KEGG" id="luo:HHL09_21740"/>
<keyword evidence="1" id="KW-1133">Transmembrane helix</keyword>
<sequence>MAEEKLEKPRGSCLGKLVSLFTFAGVAGLGAAVFFIFQPQDLSDVKGLNAASALNGGKARDLREVLKNSVNRGYPLSLTEEEINLYLGQTLAAKQGGGLDKLVNVDRVCVRLEDERAEVIIERSIMGHPMTVSMYYRILQEIDLNGSTKTSVVRDGGQFFPDLPRLERLTKGGRFGKLVVPQGFLILVLPSFEKLAPVYRSELEQAFEEMSRITISKGKLVLDPRADGGSALPQGGGTF</sequence>
<reference evidence="2 3" key="1">
    <citation type="submission" date="2020-04" db="EMBL/GenBank/DDBJ databases">
        <title>Luteolibacter sp. G-1-1-1 isolated from soil.</title>
        <authorList>
            <person name="Dahal R.H."/>
        </authorList>
    </citation>
    <scope>NUCLEOTIDE SEQUENCE [LARGE SCALE GENOMIC DNA]</scope>
    <source>
        <strain evidence="2 3">G-1-1-1</strain>
    </source>
</reference>